<keyword evidence="5" id="KW-1185">Reference proteome</keyword>
<evidence type="ECO:0000256" key="1">
    <source>
        <dbReference type="ARBA" id="ARBA00022729"/>
    </source>
</evidence>
<evidence type="ECO:0000313" key="5">
    <source>
        <dbReference type="Proteomes" id="UP000587586"/>
    </source>
</evidence>
<feature type="chain" id="PRO_5028368848" description="Outer membrane protein beta-barrel domain-containing protein" evidence="2">
    <location>
        <begin position="25"/>
        <end position="212"/>
    </location>
</feature>
<protein>
    <recommendedName>
        <fullName evidence="3">Outer membrane protein beta-barrel domain-containing protein</fullName>
    </recommendedName>
</protein>
<dbReference type="EMBL" id="BLXZ01000002">
    <property type="protein sequence ID" value="GFO67301.1"/>
    <property type="molecule type" value="Genomic_DNA"/>
</dbReference>
<dbReference type="Gene3D" id="2.40.160.20">
    <property type="match status" value="1"/>
</dbReference>
<gene>
    <name evidence="4" type="ORF">GMLC_08800</name>
</gene>
<dbReference type="SUPFAM" id="SSF56925">
    <property type="entry name" value="OMPA-like"/>
    <property type="match status" value="1"/>
</dbReference>
<comment type="caution">
    <text evidence="4">The sequence shown here is derived from an EMBL/GenBank/DDBJ whole genome shotgun (WGS) entry which is preliminary data.</text>
</comment>
<feature type="domain" description="Outer membrane protein beta-barrel" evidence="3">
    <location>
        <begin position="15"/>
        <end position="212"/>
    </location>
</feature>
<evidence type="ECO:0000256" key="2">
    <source>
        <dbReference type="SAM" id="SignalP"/>
    </source>
</evidence>
<dbReference type="InterPro" id="IPR027385">
    <property type="entry name" value="Beta-barrel_OMP"/>
</dbReference>
<dbReference type="Pfam" id="PF13505">
    <property type="entry name" value="OMP_b-brl"/>
    <property type="match status" value="1"/>
</dbReference>
<keyword evidence="1 2" id="KW-0732">Signal</keyword>
<dbReference type="Proteomes" id="UP000587586">
    <property type="component" value="Unassembled WGS sequence"/>
</dbReference>
<feature type="signal peptide" evidence="2">
    <location>
        <begin position="1"/>
        <end position="24"/>
    </location>
</feature>
<dbReference type="AlphaFoldDB" id="A0A6V8N4E5"/>
<evidence type="ECO:0000259" key="3">
    <source>
        <dbReference type="Pfam" id="PF13505"/>
    </source>
</evidence>
<organism evidence="4 5">
    <name type="scientific">Geomonas limicola</name>
    <dbReference type="NCBI Taxonomy" id="2740186"/>
    <lineage>
        <taxon>Bacteria</taxon>
        <taxon>Pseudomonadati</taxon>
        <taxon>Thermodesulfobacteriota</taxon>
        <taxon>Desulfuromonadia</taxon>
        <taxon>Geobacterales</taxon>
        <taxon>Geobacteraceae</taxon>
        <taxon>Geomonas</taxon>
    </lineage>
</organism>
<accession>A0A6V8N4E5</accession>
<proteinExistence type="predicted"/>
<reference evidence="5" key="1">
    <citation type="submission" date="2020-06" db="EMBL/GenBank/DDBJ databases">
        <title>Draft genomic sequecing of Geomonas sp. Red745.</title>
        <authorList>
            <person name="Itoh H."/>
            <person name="Xu Z.X."/>
            <person name="Ushijima N."/>
            <person name="Masuda Y."/>
            <person name="Shiratori Y."/>
            <person name="Senoo K."/>
        </authorList>
    </citation>
    <scope>NUCLEOTIDE SEQUENCE [LARGE SCALE GENOMIC DNA]</scope>
    <source>
        <strain evidence="5">Red745</strain>
    </source>
</reference>
<dbReference type="InterPro" id="IPR011250">
    <property type="entry name" value="OMP/PagP_B-barrel"/>
</dbReference>
<name>A0A6V8N4E5_9BACT</name>
<evidence type="ECO:0000313" key="4">
    <source>
        <dbReference type="EMBL" id="GFO67301.1"/>
    </source>
</evidence>
<sequence length="212" mass="22196">MRSSQLRLLVSCLLVPVAVSSAAAAEVGSGYFSVKGGSFLPNGKSGSNSLASFDTGYNGEVAVGYRAEKYAAIEVGTGIFSSSSSVSDDNASSKKTLYGIPVTATAKAILDLEKLDLFAGAGLGYYFAFIKNDISFINGRSPVSESSHGSALGYHLTVGGDYKVSEHLRVGADFKYFVAKPEFTLTNAQGTKDTAKIDVGGSTINLGLKYYF</sequence>
<dbReference type="RefSeq" id="WP_183359860.1">
    <property type="nucleotide sequence ID" value="NZ_BLXZ01000002.1"/>
</dbReference>